<feature type="region of interest" description="Disordered" evidence="1">
    <location>
        <begin position="143"/>
        <end position="171"/>
    </location>
</feature>
<accession>A0A2H9T6W3</accession>
<dbReference type="AlphaFoldDB" id="A0A2H9T6W3"/>
<name>A0A2H9T6W3_9ZZZZ</name>
<evidence type="ECO:0000313" key="2">
    <source>
        <dbReference type="EMBL" id="PJE78961.1"/>
    </source>
</evidence>
<reference evidence="2" key="1">
    <citation type="journal article" date="2017" name="Appl. Environ. Microbiol.">
        <title>Molecular characterization of an Endozoicomonas-like organism causing infection in king scallop Pecten maximus L.</title>
        <authorList>
            <person name="Cano I."/>
            <person name="van Aerle R."/>
            <person name="Ross S."/>
            <person name="Verner-Jeffreys D.W."/>
            <person name="Paley R.K."/>
            <person name="Rimmer G."/>
            <person name="Ryder D."/>
            <person name="Hooper P."/>
            <person name="Stone D."/>
            <person name="Feist S.W."/>
        </authorList>
    </citation>
    <scope>NUCLEOTIDE SEQUENCE</scope>
</reference>
<protein>
    <submittedName>
        <fullName evidence="2">Uncharacterized protein</fullName>
    </submittedName>
</protein>
<organism evidence="2">
    <name type="scientific">invertebrate metagenome</name>
    <dbReference type="NCBI Taxonomy" id="1711999"/>
    <lineage>
        <taxon>unclassified sequences</taxon>
        <taxon>metagenomes</taxon>
        <taxon>organismal metagenomes</taxon>
    </lineage>
</organism>
<sequence length="455" mass="51644">MDQPNNGEYIFARFQNFRAAQFAYQEAGAGKNIRSALKEGVKAFLLRKVVVVDGRKLTPCRQKTLQDFIIKGICTRNAAKVPGHFVERRGNAETDSKQAVVCIWGSQGIVKPGHASLLLEDKEQSRQQYLSYWPAKGSGSDLNKRGALKHRKGESSGTIFQDMEDELSPRSHRRLAEGEAARARITQGQEKLNDKYNAQFKPHVDQVKITNNDTGETFWGKLPEKVYMPCMGDTVDGEGKPRFRFFGLDMLAMDGHLKKVKEKTTLGKAYYRLADPWNSCAGKVKENLMEGGIERFAPVKTNLVYTKPNEVYRAASEAQHQMDKLNGMVDDLEDYYHLCRKSPQLVAFSRIPSLSGDRFQQAVQKYFLEFTQASPKLHFVDDVFKAIHRLMESHTTVNALIPKVKRLVILLDKGKSYWLKEETPDVTGQRLMAFATACLKHAEKDMRIALKEKME</sequence>
<gene>
    <name evidence="2" type="ORF">CI610_02084</name>
</gene>
<comment type="caution">
    <text evidence="2">The sequence shown here is derived from an EMBL/GenBank/DDBJ whole genome shotgun (WGS) entry which is preliminary data.</text>
</comment>
<dbReference type="EMBL" id="NSIT01000111">
    <property type="protein sequence ID" value="PJE78961.1"/>
    <property type="molecule type" value="Genomic_DNA"/>
</dbReference>
<proteinExistence type="predicted"/>
<evidence type="ECO:0000256" key="1">
    <source>
        <dbReference type="SAM" id="MobiDB-lite"/>
    </source>
</evidence>